<feature type="non-terminal residue" evidence="2">
    <location>
        <position position="1"/>
    </location>
</feature>
<feature type="compositionally biased region" description="Basic and acidic residues" evidence="1">
    <location>
        <begin position="1"/>
        <end position="16"/>
    </location>
</feature>
<feature type="region of interest" description="Disordered" evidence="1">
    <location>
        <begin position="1"/>
        <end position="64"/>
    </location>
</feature>
<evidence type="ECO:0000256" key="1">
    <source>
        <dbReference type="SAM" id="MobiDB-lite"/>
    </source>
</evidence>
<evidence type="ECO:0000313" key="3">
    <source>
        <dbReference type="Proteomes" id="UP001328107"/>
    </source>
</evidence>
<gene>
    <name evidence="2" type="ORF">PMAYCL1PPCAC_22433</name>
</gene>
<accession>A0AAN5CWR9</accession>
<keyword evidence="3" id="KW-1185">Reference proteome</keyword>
<feature type="compositionally biased region" description="Basic and acidic residues" evidence="1">
    <location>
        <begin position="50"/>
        <end position="60"/>
    </location>
</feature>
<evidence type="ECO:0000313" key="2">
    <source>
        <dbReference type="EMBL" id="GMR52238.1"/>
    </source>
</evidence>
<comment type="caution">
    <text evidence="2">The sequence shown here is derived from an EMBL/GenBank/DDBJ whole genome shotgun (WGS) entry which is preliminary data.</text>
</comment>
<name>A0AAN5CWR9_9BILA</name>
<protein>
    <submittedName>
        <fullName evidence="2">Uncharacterized protein</fullName>
    </submittedName>
</protein>
<reference evidence="3" key="1">
    <citation type="submission" date="2022-10" db="EMBL/GenBank/DDBJ databases">
        <title>Genome assembly of Pristionchus species.</title>
        <authorList>
            <person name="Yoshida K."/>
            <person name="Sommer R.J."/>
        </authorList>
    </citation>
    <scope>NUCLEOTIDE SEQUENCE [LARGE SCALE GENOMIC DNA]</scope>
    <source>
        <strain evidence="3">RS5460</strain>
    </source>
</reference>
<sequence>RTDEMGKTMQEPRESDGIAANPLAKEKNGAEENPMRIAEEHAEISLNSEPPKDKSMEVKKRPMAKALSPSATALHPLPVVNGVMRMCYLCGAMVSRSYATPPNPLARADFLARVIFSKKSFRHSVKALGRNATTAYFCVEHIRTSVEIPQEKQ</sequence>
<feature type="non-terminal residue" evidence="2">
    <location>
        <position position="153"/>
    </location>
</feature>
<dbReference type="EMBL" id="BTRK01000005">
    <property type="protein sequence ID" value="GMR52238.1"/>
    <property type="molecule type" value="Genomic_DNA"/>
</dbReference>
<dbReference type="AlphaFoldDB" id="A0AAN5CWR9"/>
<organism evidence="2 3">
    <name type="scientific">Pristionchus mayeri</name>
    <dbReference type="NCBI Taxonomy" id="1317129"/>
    <lineage>
        <taxon>Eukaryota</taxon>
        <taxon>Metazoa</taxon>
        <taxon>Ecdysozoa</taxon>
        <taxon>Nematoda</taxon>
        <taxon>Chromadorea</taxon>
        <taxon>Rhabditida</taxon>
        <taxon>Rhabditina</taxon>
        <taxon>Diplogasteromorpha</taxon>
        <taxon>Diplogasteroidea</taxon>
        <taxon>Neodiplogasteridae</taxon>
        <taxon>Pristionchus</taxon>
    </lineage>
</organism>
<proteinExistence type="predicted"/>
<feature type="compositionally biased region" description="Basic and acidic residues" evidence="1">
    <location>
        <begin position="24"/>
        <end position="43"/>
    </location>
</feature>
<dbReference type="Proteomes" id="UP001328107">
    <property type="component" value="Unassembled WGS sequence"/>
</dbReference>